<name>B3T1B0_9ZZZZ</name>
<organism evidence="2">
    <name type="scientific">uncultured marine microorganism HF4000_009G21</name>
    <dbReference type="NCBI Taxonomy" id="455515"/>
    <lineage>
        <taxon>unclassified sequences</taxon>
        <taxon>environmental samples</taxon>
    </lineage>
</organism>
<dbReference type="EMBL" id="EU016574">
    <property type="protein sequence ID" value="ABZ06369.1"/>
    <property type="molecule type" value="Genomic_DNA"/>
</dbReference>
<proteinExistence type="predicted"/>
<reference evidence="2" key="1">
    <citation type="journal article" date="2008" name="ISME J.">
        <title>Genomic patterns of recombination, clonal divergence and environment in marine microbial populations.</title>
        <authorList>
            <person name="Konstantinidis K.T."/>
            <person name="Delong E.F."/>
        </authorList>
    </citation>
    <scope>NUCLEOTIDE SEQUENCE</scope>
</reference>
<accession>B3T1B0</accession>
<feature type="region of interest" description="Disordered" evidence="1">
    <location>
        <begin position="80"/>
        <end position="103"/>
    </location>
</feature>
<dbReference type="AlphaFoldDB" id="B3T1B0"/>
<evidence type="ECO:0000256" key="1">
    <source>
        <dbReference type="SAM" id="MobiDB-lite"/>
    </source>
</evidence>
<sequence length="324" mass="36294">MLKLQQRLVVAAILTLALAPISASAQSDVSTESNFEAARTPWGHPDLQGVWDRRTITPLERPERYADKPFLNADEIRAYERASSSRGDGRPLDSGRSGISVHDPGDLDYGTTVVASGQTSLVVDPASGRIPAYTKSFGDRMAARAQEGRGPADSWIDRSLTERCITWGVPQGMLPQAYNNNLHILQTPDAVMILNEMVHDIRIVPLDGRPHLPAKLRQWHGDPRGHWEGDTLVIESTNFSDKANFRRSGENLHLVERFTRISEELLQYEFTVEDPTTWVRPWSVAFPMVMAEQPMYEFACHEGNYALRNILGAARHLEKQAAEQ</sequence>
<evidence type="ECO:0000313" key="2">
    <source>
        <dbReference type="EMBL" id="ABZ06369.1"/>
    </source>
</evidence>
<gene>
    <name evidence="2" type="ORF">ALOHA_HF4000009G21ctg1g5</name>
</gene>
<protein>
    <submittedName>
        <fullName evidence="2">Uncharacterized protein</fullName>
    </submittedName>
</protein>